<dbReference type="Gene3D" id="1.10.287.70">
    <property type="match status" value="1"/>
</dbReference>
<evidence type="ECO:0000256" key="6">
    <source>
        <dbReference type="ARBA" id="ARBA00022882"/>
    </source>
</evidence>
<feature type="transmembrane region" description="Helical" evidence="12">
    <location>
        <begin position="97"/>
        <end position="114"/>
    </location>
</feature>
<evidence type="ECO:0000256" key="8">
    <source>
        <dbReference type="ARBA" id="ARBA00022989"/>
    </source>
</evidence>
<evidence type="ECO:0000256" key="10">
    <source>
        <dbReference type="ARBA" id="ARBA00023136"/>
    </source>
</evidence>
<keyword evidence="2" id="KW-0813">Transport</keyword>
<evidence type="ECO:0000256" key="2">
    <source>
        <dbReference type="ARBA" id="ARBA00022448"/>
    </source>
</evidence>
<keyword evidence="5" id="KW-0631">Potassium channel</keyword>
<feature type="transmembrane region" description="Helical" evidence="12">
    <location>
        <begin position="241"/>
        <end position="260"/>
    </location>
</feature>
<keyword evidence="6" id="KW-0851">Voltage-gated channel</keyword>
<comment type="subcellular location">
    <subcellularLocation>
        <location evidence="1">Membrane</location>
        <topology evidence="1">Multi-pass membrane protein</topology>
    </subcellularLocation>
</comment>
<keyword evidence="8 12" id="KW-1133">Transmembrane helix</keyword>
<dbReference type="PRINTS" id="PR00169">
    <property type="entry name" value="KCHANNEL"/>
</dbReference>
<feature type="domain" description="Ion transport" evidence="13">
    <location>
        <begin position="32"/>
        <end position="258"/>
    </location>
</feature>
<dbReference type="InterPro" id="IPR005821">
    <property type="entry name" value="Ion_trans_dom"/>
</dbReference>
<keyword evidence="10 12" id="KW-0472">Membrane</keyword>
<keyword evidence="3" id="KW-0633">Potassium transport</keyword>
<feature type="transmembrane region" description="Helical" evidence="12">
    <location>
        <begin position="62"/>
        <end position="85"/>
    </location>
</feature>
<dbReference type="AlphaFoldDB" id="A0A4P9ZVM3"/>
<dbReference type="Proteomes" id="UP000268162">
    <property type="component" value="Unassembled WGS sequence"/>
</dbReference>
<keyword evidence="9" id="KW-0406">Ion transport</keyword>
<proteinExistence type="predicted"/>
<sequence length="273" mass="31480">MRNNEAAQMKSWWRRELFLLMEDPSSGTWAFAINLFVCFMIIASSIITIVETIPSLLVSNPNLWFNLESVIVGIFTAEFILRLIAHTDNRRQLARHLFSFLTIVDLVAIIPYYIELGVDRDRTYEFRFTIVRVFRLFRVFSVFKYSSLLQLSVEVMLIAMRRSMDALAALLFFMILTIVIFATILYFIERGEYDPEKQYFVNKLGDPSSFDSIPACLWYVSVALTTTGFGDVTPKTVWGKIMSFPLIMIGVLLIALPSIIVGREFTVVWQAMK</sequence>
<evidence type="ECO:0000256" key="3">
    <source>
        <dbReference type="ARBA" id="ARBA00022538"/>
    </source>
</evidence>
<organism evidence="14 15">
    <name type="scientific">Dimargaris cristalligena</name>
    <dbReference type="NCBI Taxonomy" id="215637"/>
    <lineage>
        <taxon>Eukaryota</taxon>
        <taxon>Fungi</taxon>
        <taxon>Fungi incertae sedis</taxon>
        <taxon>Zoopagomycota</taxon>
        <taxon>Kickxellomycotina</taxon>
        <taxon>Dimargaritomycetes</taxon>
        <taxon>Dimargaritales</taxon>
        <taxon>Dimargaritaceae</taxon>
        <taxon>Dimargaris</taxon>
    </lineage>
</organism>
<evidence type="ECO:0000256" key="1">
    <source>
        <dbReference type="ARBA" id="ARBA00004141"/>
    </source>
</evidence>
<feature type="transmembrane region" description="Helical" evidence="12">
    <location>
        <begin position="126"/>
        <end position="145"/>
    </location>
</feature>
<name>A0A4P9ZVM3_9FUNG</name>
<dbReference type="EMBL" id="ML002466">
    <property type="protein sequence ID" value="RKP37633.1"/>
    <property type="molecule type" value="Genomic_DNA"/>
</dbReference>
<dbReference type="InterPro" id="IPR028325">
    <property type="entry name" value="VG_K_chnl"/>
</dbReference>
<reference evidence="15" key="1">
    <citation type="journal article" date="2018" name="Nat. Microbiol.">
        <title>Leveraging single-cell genomics to expand the fungal tree of life.</title>
        <authorList>
            <person name="Ahrendt S.R."/>
            <person name="Quandt C.A."/>
            <person name="Ciobanu D."/>
            <person name="Clum A."/>
            <person name="Salamov A."/>
            <person name="Andreopoulos B."/>
            <person name="Cheng J.F."/>
            <person name="Woyke T."/>
            <person name="Pelin A."/>
            <person name="Henrissat B."/>
            <person name="Reynolds N.K."/>
            <person name="Benny G.L."/>
            <person name="Smith M.E."/>
            <person name="James T.Y."/>
            <person name="Grigoriev I.V."/>
        </authorList>
    </citation>
    <scope>NUCLEOTIDE SEQUENCE [LARGE SCALE GENOMIC DNA]</scope>
    <source>
        <strain evidence="15">RSA 468</strain>
    </source>
</reference>
<evidence type="ECO:0000256" key="11">
    <source>
        <dbReference type="ARBA" id="ARBA00023303"/>
    </source>
</evidence>
<keyword evidence="4 12" id="KW-0812">Transmembrane</keyword>
<evidence type="ECO:0000256" key="9">
    <source>
        <dbReference type="ARBA" id="ARBA00023065"/>
    </source>
</evidence>
<dbReference type="Pfam" id="PF00520">
    <property type="entry name" value="Ion_trans"/>
    <property type="match status" value="1"/>
</dbReference>
<dbReference type="GO" id="GO:0001508">
    <property type="term" value="P:action potential"/>
    <property type="evidence" value="ECO:0007669"/>
    <property type="project" value="TreeGrafter"/>
</dbReference>
<dbReference type="GO" id="GO:0008076">
    <property type="term" value="C:voltage-gated potassium channel complex"/>
    <property type="evidence" value="ECO:0007669"/>
    <property type="project" value="InterPro"/>
</dbReference>
<dbReference type="PANTHER" id="PTHR11537:SF254">
    <property type="entry name" value="POTASSIUM VOLTAGE-GATED CHANNEL PROTEIN SHAB"/>
    <property type="match status" value="1"/>
</dbReference>
<dbReference type="SUPFAM" id="SSF81324">
    <property type="entry name" value="Voltage-gated potassium channels"/>
    <property type="match status" value="1"/>
</dbReference>
<dbReference type="InterPro" id="IPR027359">
    <property type="entry name" value="Volt_channel_dom_sf"/>
</dbReference>
<dbReference type="GO" id="GO:0005249">
    <property type="term" value="F:voltage-gated potassium channel activity"/>
    <property type="evidence" value="ECO:0007669"/>
    <property type="project" value="InterPro"/>
</dbReference>
<keyword evidence="11" id="KW-0407">Ion channel</keyword>
<evidence type="ECO:0000256" key="4">
    <source>
        <dbReference type="ARBA" id="ARBA00022692"/>
    </source>
</evidence>
<keyword evidence="7" id="KW-0630">Potassium</keyword>
<keyword evidence="15" id="KW-1185">Reference proteome</keyword>
<evidence type="ECO:0000256" key="12">
    <source>
        <dbReference type="SAM" id="Phobius"/>
    </source>
</evidence>
<dbReference type="STRING" id="215637.A0A4P9ZVM3"/>
<protein>
    <recommendedName>
        <fullName evidence="13">Ion transport domain-containing protein</fullName>
    </recommendedName>
</protein>
<feature type="transmembrane region" description="Helical" evidence="12">
    <location>
        <begin position="166"/>
        <end position="188"/>
    </location>
</feature>
<evidence type="ECO:0000259" key="13">
    <source>
        <dbReference type="Pfam" id="PF00520"/>
    </source>
</evidence>
<evidence type="ECO:0000256" key="5">
    <source>
        <dbReference type="ARBA" id="ARBA00022826"/>
    </source>
</evidence>
<evidence type="ECO:0000313" key="15">
    <source>
        <dbReference type="Proteomes" id="UP000268162"/>
    </source>
</evidence>
<accession>A0A4P9ZVM3</accession>
<gene>
    <name evidence="14" type="ORF">BJ085DRAFT_19467</name>
</gene>
<evidence type="ECO:0000256" key="7">
    <source>
        <dbReference type="ARBA" id="ARBA00022958"/>
    </source>
</evidence>
<dbReference type="PANTHER" id="PTHR11537">
    <property type="entry name" value="VOLTAGE-GATED POTASSIUM CHANNEL"/>
    <property type="match status" value="1"/>
</dbReference>
<feature type="non-terminal residue" evidence="14">
    <location>
        <position position="273"/>
    </location>
</feature>
<dbReference type="Gene3D" id="1.20.120.350">
    <property type="entry name" value="Voltage-gated potassium channels. Chain C"/>
    <property type="match status" value="1"/>
</dbReference>
<feature type="transmembrane region" description="Helical" evidence="12">
    <location>
        <begin position="29"/>
        <end position="50"/>
    </location>
</feature>
<evidence type="ECO:0000313" key="14">
    <source>
        <dbReference type="EMBL" id="RKP37633.1"/>
    </source>
</evidence>